<organism evidence="1 4">
    <name type="scientific">Plasmodium ovale curtisi</name>
    <dbReference type="NCBI Taxonomy" id="864141"/>
    <lineage>
        <taxon>Eukaryota</taxon>
        <taxon>Sar</taxon>
        <taxon>Alveolata</taxon>
        <taxon>Apicomplexa</taxon>
        <taxon>Aconoidasida</taxon>
        <taxon>Haemosporida</taxon>
        <taxon>Plasmodiidae</taxon>
        <taxon>Plasmodium</taxon>
        <taxon>Plasmodium (Plasmodium)</taxon>
    </lineage>
</organism>
<evidence type="ECO:0000313" key="2">
    <source>
        <dbReference type="EMBL" id="SBS92848.1"/>
    </source>
</evidence>
<protein>
    <submittedName>
        <fullName evidence="1">Uncharacterized protein</fullName>
    </submittedName>
</protein>
<evidence type="ECO:0000313" key="3">
    <source>
        <dbReference type="Proteomes" id="UP000078546"/>
    </source>
</evidence>
<dbReference type="AlphaFoldDB" id="A0A1A8W039"/>
<sequence length="223" mass="25352">MVVDKEKIKRQERRKAKNVIPILLKGILQLLVNGNKKQTKIATKMATKMGVNRYGGIFINEAANRCSLKGAPHLRFLANVDPDIFRKVTNCGMNGSGKKESEKMLFLFFPDRTQMKGKTVKRLLVAKICIYIYETELDAMPFLSKAKQLFMDAIWLKQVHSRTYVVWIKPSQVGGGGGSGGVHFFSVFQIVKYICSQVTRSSFFSSWGAEYQGEVHGRRKWNH</sequence>
<name>A0A1A8W039_PLAOA</name>
<reference evidence="1" key="1">
    <citation type="submission" date="2016-05" db="EMBL/GenBank/DDBJ databases">
        <authorList>
            <person name="Lavstsen T."/>
            <person name="Jespersen J.S."/>
        </authorList>
    </citation>
    <scope>NUCLEOTIDE SEQUENCE [LARGE SCALE GENOMIC DNA]</scope>
</reference>
<evidence type="ECO:0000313" key="4">
    <source>
        <dbReference type="Proteomes" id="UP000078560"/>
    </source>
</evidence>
<gene>
    <name evidence="2" type="ORF">POVCU1_024130</name>
    <name evidence="1" type="ORF">POVCU2_0026510</name>
</gene>
<reference evidence="3 4" key="2">
    <citation type="submission" date="2016-05" db="EMBL/GenBank/DDBJ databases">
        <authorList>
            <person name="Naeem Raeece"/>
        </authorList>
    </citation>
    <scope>NUCLEOTIDE SEQUENCE [LARGE SCALE GENOMIC DNA]</scope>
</reference>
<dbReference type="EMBL" id="FLQV01000452">
    <property type="protein sequence ID" value="SBS92848.1"/>
    <property type="molecule type" value="Genomic_DNA"/>
</dbReference>
<accession>A0A1A8W039</accession>
<evidence type="ECO:0000313" key="1">
    <source>
        <dbReference type="EMBL" id="SBS84514.1"/>
    </source>
</evidence>
<dbReference type="Proteomes" id="UP000078546">
    <property type="component" value="Unassembled WGS sequence"/>
</dbReference>
<dbReference type="Proteomes" id="UP000078560">
    <property type="component" value="Unassembled WGS sequence"/>
</dbReference>
<dbReference type="EMBL" id="FLQU01000362">
    <property type="protein sequence ID" value="SBS84514.1"/>
    <property type="molecule type" value="Genomic_DNA"/>
</dbReference>
<proteinExistence type="predicted"/>